<evidence type="ECO:0000313" key="2">
    <source>
        <dbReference type="Proteomes" id="UP001278500"/>
    </source>
</evidence>
<name>A0AAE0MXT2_9PEZI</name>
<evidence type="ECO:0000313" key="1">
    <source>
        <dbReference type="EMBL" id="KAK3355417.1"/>
    </source>
</evidence>
<dbReference type="AlphaFoldDB" id="A0AAE0MXT2"/>
<comment type="caution">
    <text evidence="1">The sequence shown here is derived from an EMBL/GenBank/DDBJ whole genome shotgun (WGS) entry which is preliminary data.</text>
</comment>
<dbReference type="EMBL" id="JAUEPP010000001">
    <property type="protein sequence ID" value="KAK3355417.1"/>
    <property type="molecule type" value="Genomic_DNA"/>
</dbReference>
<keyword evidence="2" id="KW-1185">Reference proteome</keyword>
<accession>A0AAE0MXT2</accession>
<proteinExistence type="predicted"/>
<gene>
    <name evidence="1" type="ORF">B0H65DRAFT_544669</name>
</gene>
<dbReference type="GeneID" id="87866464"/>
<dbReference type="Proteomes" id="UP001278500">
    <property type="component" value="Unassembled WGS sequence"/>
</dbReference>
<reference evidence="1" key="1">
    <citation type="journal article" date="2023" name="Mol. Phylogenet. Evol.">
        <title>Genome-scale phylogeny and comparative genomics of the fungal order Sordariales.</title>
        <authorList>
            <person name="Hensen N."/>
            <person name="Bonometti L."/>
            <person name="Westerberg I."/>
            <person name="Brannstrom I.O."/>
            <person name="Guillou S."/>
            <person name="Cros-Aarteil S."/>
            <person name="Calhoun S."/>
            <person name="Haridas S."/>
            <person name="Kuo A."/>
            <person name="Mondo S."/>
            <person name="Pangilinan J."/>
            <person name="Riley R."/>
            <person name="LaButti K."/>
            <person name="Andreopoulos B."/>
            <person name="Lipzen A."/>
            <person name="Chen C."/>
            <person name="Yan M."/>
            <person name="Daum C."/>
            <person name="Ng V."/>
            <person name="Clum A."/>
            <person name="Steindorff A."/>
            <person name="Ohm R.A."/>
            <person name="Martin F."/>
            <person name="Silar P."/>
            <person name="Natvig D.O."/>
            <person name="Lalanne C."/>
            <person name="Gautier V."/>
            <person name="Ament-Velasquez S.L."/>
            <person name="Kruys A."/>
            <person name="Hutchinson M.I."/>
            <person name="Powell A.J."/>
            <person name="Barry K."/>
            <person name="Miller A.N."/>
            <person name="Grigoriev I.V."/>
            <person name="Debuchy R."/>
            <person name="Gladieux P."/>
            <person name="Hiltunen Thoren M."/>
            <person name="Johannesson H."/>
        </authorList>
    </citation>
    <scope>NUCLEOTIDE SEQUENCE</scope>
    <source>
        <strain evidence="1">CBS 560.94</strain>
    </source>
</reference>
<protein>
    <submittedName>
        <fullName evidence="1">Uncharacterized protein</fullName>
    </submittedName>
</protein>
<organism evidence="1 2">
    <name type="scientific">Neurospora tetraspora</name>
    <dbReference type="NCBI Taxonomy" id="94610"/>
    <lineage>
        <taxon>Eukaryota</taxon>
        <taxon>Fungi</taxon>
        <taxon>Dikarya</taxon>
        <taxon>Ascomycota</taxon>
        <taxon>Pezizomycotina</taxon>
        <taxon>Sordariomycetes</taxon>
        <taxon>Sordariomycetidae</taxon>
        <taxon>Sordariales</taxon>
        <taxon>Sordariaceae</taxon>
        <taxon>Neurospora</taxon>
    </lineage>
</organism>
<sequence length="115" mass="13735">MNTLPTFPLSTLVPLTGTDSINFELWYTTLRDFLAADNLLMFIEYEFPEPDWTEDVWLHECWRRGRAQAKFILSLTIRDPYVRSVLYARGWNSYEPSPKAVYDLIWDIWGREFAY</sequence>
<reference evidence="1" key="2">
    <citation type="submission" date="2023-06" db="EMBL/GenBank/DDBJ databases">
        <authorList>
            <consortium name="Lawrence Berkeley National Laboratory"/>
            <person name="Haridas S."/>
            <person name="Hensen N."/>
            <person name="Bonometti L."/>
            <person name="Westerberg I."/>
            <person name="Brannstrom I.O."/>
            <person name="Guillou S."/>
            <person name="Cros-Aarteil S."/>
            <person name="Calhoun S."/>
            <person name="Kuo A."/>
            <person name="Mondo S."/>
            <person name="Pangilinan J."/>
            <person name="Riley R."/>
            <person name="Labutti K."/>
            <person name="Andreopoulos B."/>
            <person name="Lipzen A."/>
            <person name="Chen C."/>
            <person name="Yanf M."/>
            <person name="Daum C."/>
            <person name="Ng V."/>
            <person name="Clum A."/>
            <person name="Steindorff A."/>
            <person name="Ohm R."/>
            <person name="Martin F."/>
            <person name="Silar P."/>
            <person name="Natvig D."/>
            <person name="Lalanne C."/>
            <person name="Gautier V."/>
            <person name="Ament-Velasquez S.L."/>
            <person name="Kruys A."/>
            <person name="Hutchinson M.I."/>
            <person name="Powell A.J."/>
            <person name="Barry K."/>
            <person name="Miller A.N."/>
            <person name="Grigoriev I.V."/>
            <person name="Debuchy R."/>
            <person name="Gladieux P."/>
            <person name="Thoren M.H."/>
            <person name="Johannesson H."/>
        </authorList>
    </citation>
    <scope>NUCLEOTIDE SEQUENCE</scope>
    <source>
        <strain evidence="1">CBS 560.94</strain>
    </source>
</reference>
<dbReference type="RefSeq" id="XP_062686795.1">
    <property type="nucleotide sequence ID" value="XM_062829310.1"/>
</dbReference>